<keyword evidence="6" id="KW-1185">Reference proteome</keyword>
<dbReference type="PANTHER" id="PTHR45672:SF3">
    <property type="entry name" value="THIOREDOXIN DOMAIN-CONTAINING PROTEIN 5"/>
    <property type="match status" value="1"/>
</dbReference>
<feature type="domain" description="Thioredoxin" evidence="4">
    <location>
        <begin position="10"/>
        <end position="143"/>
    </location>
</feature>
<dbReference type="AlphaFoldDB" id="A0A9D4UB11"/>
<sequence>MATWLLMLLVAAMISHCNFAHSTVSASHALLLNDATFMDKVKEKDTLWLVKFCVPWCKYCLSADMVWEELGSALDMEDSVEIGEVDCTTSKATCSEVGIRSYPTIKLFYNGEEYKKYTGLFDLLSPLPTSDALRAATIRLLLSPSCPLSYGFAACCSPSAPLFIDCTFYTRTFHSLLLVTANCWKVRRHSGKSLEFPTLLDITLLSTEIALFDLLKSSLDTLIHNI</sequence>
<name>A0A9D4UB11_ADICA</name>
<evidence type="ECO:0000256" key="1">
    <source>
        <dbReference type="ARBA" id="ARBA00006347"/>
    </source>
</evidence>
<dbReference type="GO" id="GO:0003756">
    <property type="term" value="F:protein disulfide isomerase activity"/>
    <property type="evidence" value="ECO:0007669"/>
    <property type="project" value="TreeGrafter"/>
</dbReference>
<proteinExistence type="inferred from homology"/>
<feature type="chain" id="PRO_5038953214" description="Thioredoxin domain-containing protein" evidence="3">
    <location>
        <begin position="21"/>
        <end position="226"/>
    </location>
</feature>
<dbReference type="Gene3D" id="3.40.30.10">
    <property type="entry name" value="Glutaredoxin"/>
    <property type="match status" value="1"/>
</dbReference>
<dbReference type="EMBL" id="JABFUD020000019">
    <property type="protein sequence ID" value="KAI5064738.1"/>
    <property type="molecule type" value="Genomic_DNA"/>
</dbReference>
<comment type="caution">
    <text evidence="5">The sequence shown here is derived from an EMBL/GenBank/DDBJ whole genome shotgun (WGS) entry which is preliminary data.</text>
</comment>
<dbReference type="Pfam" id="PF00085">
    <property type="entry name" value="Thioredoxin"/>
    <property type="match status" value="1"/>
</dbReference>
<evidence type="ECO:0000256" key="2">
    <source>
        <dbReference type="ARBA" id="ARBA00022729"/>
    </source>
</evidence>
<accession>A0A9D4UB11</accession>
<dbReference type="InterPro" id="IPR051063">
    <property type="entry name" value="PDI"/>
</dbReference>
<evidence type="ECO:0000256" key="3">
    <source>
        <dbReference type="SAM" id="SignalP"/>
    </source>
</evidence>
<organism evidence="5 6">
    <name type="scientific">Adiantum capillus-veneris</name>
    <name type="common">Maidenhair fern</name>
    <dbReference type="NCBI Taxonomy" id="13818"/>
    <lineage>
        <taxon>Eukaryota</taxon>
        <taxon>Viridiplantae</taxon>
        <taxon>Streptophyta</taxon>
        <taxon>Embryophyta</taxon>
        <taxon>Tracheophyta</taxon>
        <taxon>Polypodiopsida</taxon>
        <taxon>Polypodiidae</taxon>
        <taxon>Polypodiales</taxon>
        <taxon>Pteridineae</taxon>
        <taxon>Pteridaceae</taxon>
        <taxon>Vittarioideae</taxon>
        <taxon>Adiantum</taxon>
    </lineage>
</organism>
<reference evidence="5" key="1">
    <citation type="submission" date="2021-01" db="EMBL/GenBank/DDBJ databases">
        <title>Adiantum capillus-veneris genome.</title>
        <authorList>
            <person name="Fang Y."/>
            <person name="Liao Q."/>
        </authorList>
    </citation>
    <scope>NUCLEOTIDE SEQUENCE</scope>
    <source>
        <strain evidence="5">H3</strain>
        <tissue evidence="5">Leaf</tissue>
    </source>
</reference>
<dbReference type="GO" id="GO:0005783">
    <property type="term" value="C:endoplasmic reticulum"/>
    <property type="evidence" value="ECO:0007669"/>
    <property type="project" value="TreeGrafter"/>
</dbReference>
<dbReference type="SUPFAM" id="SSF52833">
    <property type="entry name" value="Thioredoxin-like"/>
    <property type="match status" value="1"/>
</dbReference>
<dbReference type="GO" id="GO:0006457">
    <property type="term" value="P:protein folding"/>
    <property type="evidence" value="ECO:0007669"/>
    <property type="project" value="TreeGrafter"/>
</dbReference>
<comment type="similarity">
    <text evidence="1">Belongs to the protein disulfide isomerase family.</text>
</comment>
<keyword evidence="2 3" id="KW-0732">Signal</keyword>
<feature type="signal peptide" evidence="3">
    <location>
        <begin position="1"/>
        <end position="20"/>
    </location>
</feature>
<dbReference type="CDD" id="cd02961">
    <property type="entry name" value="PDI_a_family"/>
    <property type="match status" value="1"/>
</dbReference>
<dbReference type="PROSITE" id="PS51352">
    <property type="entry name" value="THIOREDOXIN_2"/>
    <property type="match status" value="1"/>
</dbReference>
<evidence type="ECO:0000313" key="6">
    <source>
        <dbReference type="Proteomes" id="UP000886520"/>
    </source>
</evidence>
<gene>
    <name evidence="5" type="ORF">GOP47_0019433</name>
</gene>
<evidence type="ECO:0000259" key="4">
    <source>
        <dbReference type="PROSITE" id="PS51352"/>
    </source>
</evidence>
<evidence type="ECO:0000313" key="5">
    <source>
        <dbReference type="EMBL" id="KAI5064738.1"/>
    </source>
</evidence>
<dbReference type="OrthoDB" id="72053at2759"/>
<dbReference type="InterPro" id="IPR036249">
    <property type="entry name" value="Thioredoxin-like_sf"/>
</dbReference>
<dbReference type="InterPro" id="IPR013766">
    <property type="entry name" value="Thioredoxin_domain"/>
</dbReference>
<protein>
    <recommendedName>
        <fullName evidence="4">Thioredoxin domain-containing protein</fullName>
    </recommendedName>
</protein>
<dbReference type="PANTHER" id="PTHR45672">
    <property type="entry name" value="PROTEIN DISULFIDE-ISOMERASE C17H9.14C-RELATED"/>
    <property type="match status" value="1"/>
</dbReference>
<dbReference type="Proteomes" id="UP000886520">
    <property type="component" value="Chromosome 19"/>
</dbReference>